<dbReference type="InterPro" id="IPR005227">
    <property type="entry name" value="YqgF"/>
</dbReference>
<dbReference type="GO" id="GO:0005829">
    <property type="term" value="C:cytosol"/>
    <property type="evidence" value="ECO:0007669"/>
    <property type="project" value="TreeGrafter"/>
</dbReference>
<evidence type="ECO:0000313" key="3">
    <source>
        <dbReference type="Proteomes" id="UP000586722"/>
    </source>
</evidence>
<accession>A0A7X5J8N0</accession>
<keyword evidence="1" id="KW-0540">Nuclease</keyword>
<comment type="subcellular location">
    <subcellularLocation>
        <location evidence="1">Cytoplasm</location>
    </subcellularLocation>
</comment>
<organism evidence="2 3">
    <name type="scientific">Pannonibacter tanglangensis</name>
    <dbReference type="NCBI Taxonomy" id="2750084"/>
    <lineage>
        <taxon>Bacteria</taxon>
        <taxon>Pseudomonadati</taxon>
        <taxon>Pseudomonadota</taxon>
        <taxon>Alphaproteobacteria</taxon>
        <taxon>Hyphomicrobiales</taxon>
        <taxon>Stappiaceae</taxon>
        <taxon>Pannonibacter</taxon>
    </lineage>
</organism>
<keyword evidence="1" id="KW-0378">Hydrolase</keyword>
<proteinExistence type="inferred from homology"/>
<dbReference type="CDD" id="cd16964">
    <property type="entry name" value="YqgF"/>
    <property type="match status" value="1"/>
</dbReference>
<sequence>MATDPTLSLEDFVAAAAPGSRLIGLDLGTKTIGLALSDLGRGIATPLETIRREKFTLDAARLLDICQTHKVGGMVIGLPLNMDGTEGPRVQATRAFSRNMAEKTDLPMTFWDERLSTAAVTRTLIEADRSRARRAELVDKMAAAYILQGFLDRLGYLQLSTSPRPRFAIHDDDPKD</sequence>
<comment type="similarity">
    <text evidence="1">Belongs to the YqgF HJR family.</text>
</comment>
<dbReference type="RefSeq" id="WP_161675736.1">
    <property type="nucleotide sequence ID" value="NZ_JAABLP010000002.1"/>
</dbReference>
<dbReference type="GO" id="GO:0004518">
    <property type="term" value="F:nuclease activity"/>
    <property type="evidence" value="ECO:0007669"/>
    <property type="project" value="UniProtKB-KW"/>
</dbReference>
<dbReference type="SUPFAM" id="SSF53098">
    <property type="entry name" value="Ribonuclease H-like"/>
    <property type="match status" value="1"/>
</dbReference>
<evidence type="ECO:0000256" key="1">
    <source>
        <dbReference type="HAMAP-Rule" id="MF_00651"/>
    </source>
</evidence>
<comment type="caution">
    <text evidence="2">The sequence shown here is derived from an EMBL/GenBank/DDBJ whole genome shotgun (WGS) entry which is preliminary data.</text>
</comment>
<dbReference type="InterPro" id="IPR006641">
    <property type="entry name" value="YqgF/RNaseH-like_dom"/>
</dbReference>
<dbReference type="SMART" id="SM00732">
    <property type="entry name" value="YqgFc"/>
    <property type="match status" value="1"/>
</dbReference>
<dbReference type="InterPro" id="IPR037027">
    <property type="entry name" value="YqgF/RNaseH-like_dom_sf"/>
</dbReference>
<reference evidence="3" key="1">
    <citation type="submission" date="2020-01" db="EMBL/GenBank/DDBJ databases">
        <authorList>
            <person name="Fang Y."/>
            <person name="Sun R."/>
            <person name="Nie L."/>
            <person name="He J."/>
            <person name="Hao L."/>
            <person name="Wang L."/>
            <person name="Su S."/>
            <person name="Lv E."/>
            <person name="Zhang Z."/>
            <person name="Xie R."/>
            <person name="Liu H."/>
        </authorList>
    </citation>
    <scope>NUCLEOTIDE SEQUENCE [LARGE SCALE GENOMIC DNA]</scope>
    <source>
        <strain evidence="3">XCT-53</strain>
    </source>
</reference>
<dbReference type="Gene3D" id="3.30.420.140">
    <property type="entry name" value="YqgF/RNase H-like domain"/>
    <property type="match status" value="1"/>
</dbReference>
<dbReference type="AlphaFoldDB" id="A0A7X5J8N0"/>
<dbReference type="EMBL" id="JAABLQ010000001">
    <property type="protein sequence ID" value="NBN77415.1"/>
    <property type="molecule type" value="Genomic_DNA"/>
</dbReference>
<keyword evidence="1" id="KW-0690">Ribosome biogenesis</keyword>
<dbReference type="InterPro" id="IPR012337">
    <property type="entry name" value="RNaseH-like_sf"/>
</dbReference>
<keyword evidence="1" id="KW-0963">Cytoplasm</keyword>
<dbReference type="Proteomes" id="UP000586722">
    <property type="component" value="Unassembled WGS sequence"/>
</dbReference>
<name>A0A7X5J8N0_9HYPH</name>
<keyword evidence="3" id="KW-1185">Reference proteome</keyword>
<gene>
    <name evidence="2" type="primary">ruvX</name>
    <name evidence="2" type="ORF">GWI72_03945</name>
</gene>
<protein>
    <recommendedName>
        <fullName evidence="1">Putative pre-16S rRNA nuclease</fullName>
        <ecNumber evidence="1">3.1.-.-</ecNumber>
    </recommendedName>
</protein>
<dbReference type="PANTHER" id="PTHR33317">
    <property type="entry name" value="POLYNUCLEOTIDYL TRANSFERASE, RIBONUCLEASE H-LIKE SUPERFAMILY PROTEIN"/>
    <property type="match status" value="1"/>
</dbReference>
<dbReference type="HAMAP" id="MF_00651">
    <property type="entry name" value="Nuclease_YqgF"/>
    <property type="match status" value="1"/>
</dbReference>
<evidence type="ECO:0000313" key="2">
    <source>
        <dbReference type="EMBL" id="NBN77415.1"/>
    </source>
</evidence>
<dbReference type="PANTHER" id="PTHR33317:SF4">
    <property type="entry name" value="POLYNUCLEOTIDYL TRANSFERASE, RIBONUCLEASE H-LIKE SUPERFAMILY PROTEIN"/>
    <property type="match status" value="1"/>
</dbReference>
<comment type="function">
    <text evidence="1">Could be a nuclease involved in processing of the 5'-end of pre-16S rRNA.</text>
</comment>
<dbReference type="NCBIfam" id="TIGR00250">
    <property type="entry name" value="RNAse_H_YqgF"/>
    <property type="match status" value="1"/>
</dbReference>
<dbReference type="GO" id="GO:0000967">
    <property type="term" value="P:rRNA 5'-end processing"/>
    <property type="evidence" value="ECO:0007669"/>
    <property type="project" value="UniProtKB-UniRule"/>
</dbReference>
<dbReference type="EC" id="3.1.-.-" evidence="1"/>
<dbReference type="GO" id="GO:0016788">
    <property type="term" value="F:hydrolase activity, acting on ester bonds"/>
    <property type="evidence" value="ECO:0007669"/>
    <property type="project" value="UniProtKB-UniRule"/>
</dbReference>
<dbReference type="Pfam" id="PF03652">
    <property type="entry name" value="RuvX"/>
    <property type="match status" value="1"/>
</dbReference>